<dbReference type="GO" id="GO:0006633">
    <property type="term" value="P:fatty acid biosynthetic process"/>
    <property type="evidence" value="ECO:0007669"/>
    <property type="project" value="TreeGrafter"/>
</dbReference>
<sequence>MASVSRSETKIWWLKIFHIGCSSSLYAMEYAYTDIHRYTQDFLVRRSQYVLSSLEWTRSGPECKTLMKFPTFAKVIEKYDAVLKPRKRHIYQILSRTDNSILDNNLYSFTGIVAVQLQASLRCLAHRGGFLNTGNFDFAANNQLSDRTFVKSISIQDVLFKMCVMNTKDENEICSIFSKLIKENVIKLIIRTAFDKDQVETAFRFMANGKHVGKMLIKIHQETEPLNTRILAKLSYVCIPIKSYIVLSGLGSFGLDLVDWLILRNAQNNVITSRNGIKYGYQHMRTKL</sequence>
<evidence type="ECO:0000313" key="2">
    <source>
        <dbReference type="EMBL" id="KAF7431541.1"/>
    </source>
</evidence>
<dbReference type="InterPro" id="IPR020843">
    <property type="entry name" value="ER"/>
</dbReference>
<comment type="caution">
    <text evidence="2">The sequence shown here is derived from an EMBL/GenBank/DDBJ whole genome shotgun (WGS) entry which is preliminary data.</text>
</comment>
<reference evidence="2" key="1">
    <citation type="journal article" date="2020" name="G3 (Bethesda)">
        <title>High-Quality Assemblies for Three Invasive Social Wasps from the &lt;i&gt;Vespula&lt;/i&gt; Genus.</title>
        <authorList>
            <person name="Harrop T.W.R."/>
            <person name="Guhlin J."/>
            <person name="McLaughlin G.M."/>
            <person name="Permina E."/>
            <person name="Stockwell P."/>
            <person name="Gilligan J."/>
            <person name="Le Lec M.F."/>
            <person name="Gruber M.A.M."/>
            <person name="Quinn O."/>
            <person name="Lovegrove M."/>
            <person name="Duncan E.J."/>
            <person name="Remnant E.J."/>
            <person name="Van Eeckhoven J."/>
            <person name="Graham B."/>
            <person name="Knapp R.A."/>
            <person name="Langford K.W."/>
            <person name="Kronenberg Z."/>
            <person name="Press M.O."/>
            <person name="Eacker S.M."/>
            <person name="Wilson-Rankin E.E."/>
            <person name="Purcell J."/>
            <person name="Lester P.J."/>
            <person name="Dearden P.K."/>
        </authorList>
    </citation>
    <scope>NUCLEOTIDE SEQUENCE</scope>
    <source>
        <strain evidence="2">Volc-1</strain>
    </source>
</reference>
<protein>
    <recommendedName>
        <fullName evidence="1">Enoyl reductase (ER) domain-containing protein</fullName>
    </recommendedName>
</protein>
<dbReference type="PANTHER" id="PTHR43775:SF23">
    <property type="entry name" value="FATTY ACID SYNTHASE 3"/>
    <property type="match status" value="1"/>
</dbReference>
<dbReference type="PANTHER" id="PTHR43775">
    <property type="entry name" value="FATTY ACID SYNTHASE"/>
    <property type="match status" value="1"/>
</dbReference>
<dbReference type="EMBL" id="JACSDY010000003">
    <property type="protein sequence ID" value="KAF7431541.1"/>
    <property type="molecule type" value="Genomic_DNA"/>
</dbReference>
<dbReference type="SMART" id="SM00829">
    <property type="entry name" value="PKS_ER"/>
    <property type="match status" value="1"/>
</dbReference>
<dbReference type="Pfam" id="PF13602">
    <property type="entry name" value="ADH_zinc_N_2"/>
    <property type="match status" value="1"/>
</dbReference>
<feature type="domain" description="Enoyl reductase (ER)" evidence="1">
    <location>
        <begin position="20"/>
        <end position="217"/>
    </location>
</feature>
<accession>A0A834P7E4</accession>
<evidence type="ECO:0000259" key="1">
    <source>
        <dbReference type="SMART" id="SM00829"/>
    </source>
</evidence>
<dbReference type="Proteomes" id="UP000600918">
    <property type="component" value="Unassembled WGS sequence"/>
</dbReference>
<dbReference type="Gene3D" id="3.90.180.10">
    <property type="entry name" value="Medium-chain alcohol dehydrogenases, catalytic domain"/>
    <property type="match status" value="1"/>
</dbReference>
<keyword evidence="3" id="KW-1185">Reference proteome</keyword>
<evidence type="ECO:0000313" key="3">
    <source>
        <dbReference type="Proteomes" id="UP000600918"/>
    </source>
</evidence>
<gene>
    <name evidence="2" type="ORF">H0235_004465</name>
</gene>
<dbReference type="AlphaFoldDB" id="A0A834P7E4"/>
<dbReference type="GO" id="GO:0004312">
    <property type="term" value="F:fatty acid synthase activity"/>
    <property type="evidence" value="ECO:0007669"/>
    <property type="project" value="TreeGrafter"/>
</dbReference>
<organism evidence="2 3">
    <name type="scientific">Vespula pensylvanica</name>
    <name type="common">Western yellow jacket</name>
    <name type="synonym">Wasp</name>
    <dbReference type="NCBI Taxonomy" id="30213"/>
    <lineage>
        <taxon>Eukaryota</taxon>
        <taxon>Metazoa</taxon>
        <taxon>Ecdysozoa</taxon>
        <taxon>Arthropoda</taxon>
        <taxon>Hexapoda</taxon>
        <taxon>Insecta</taxon>
        <taxon>Pterygota</taxon>
        <taxon>Neoptera</taxon>
        <taxon>Endopterygota</taxon>
        <taxon>Hymenoptera</taxon>
        <taxon>Apocrita</taxon>
        <taxon>Aculeata</taxon>
        <taxon>Vespoidea</taxon>
        <taxon>Vespidae</taxon>
        <taxon>Vespinae</taxon>
        <taxon>Vespula</taxon>
    </lineage>
</organism>
<dbReference type="InterPro" id="IPR050091">
    <property type="entry name" value="PKS_NRPS_Biosynth_Enz"/>
</dbReference>
<proteinExistence type="predicted"/>
<name>A0A834P7E4_VESPE</name>
<dbReference type="GO" id="GO:0016491">
    <property type="term" value="F:oxidoreductase activity"/>
    <property type="evidence" value="ECO:0007669"/>
    <property type="project" value="InterPro"/>
</dbReference>